<feature type="compositionally biased region" description="Basic and acidic residues" evidence="1">
    <location>
        <begin position="1"/>
        <end position="20"/>
    </location>
</feature>
<dbReference type="AlphaFoldDB" id="A0A267GGB6"/>
<feature type="compositionally biased region" description="Acidic residues" evidence="1">
    <location>
        <begin position="452"/>
        <end position="462"/>
    </location>
</feature>
<feature type="compositionally biased region" description="Basic and acidic residues" evidence="1">
    <location>
        <begin position="213"/>
        <end position="226"/>
    </location>
</feature>
<sequence length="462" mass="50066">MQQQQKHFEPPRIHVEDDRPPTPPSREPVNPPAVDAADRNLYLNEPGTEPTEDAASLASEAPAAPATATAGSQPPPLSPQLSQPGVAAPSFTIEINKVVYRIARANISVATVAGQADVSVSLELGAPAKQISEDTSYVKSLKNSFKDSKRAILGAANRIFKPGKSRQSIGSEFFEPAEPTTPTLEMPEECATDSHQLSAGAAAAQTSSSDADAGNRDTFSDAERQPRQTTASSSQENTIESDIVHPQRSGDETGEAQTTKPKETKTKHKRAGDWFSKIRNRPGQDGGSASKNTLQSQQPEPAAVLFPDCVPESLRPTFGITQDTHLVARVFAADCTSTAKQLKQTKESLISDSSKRKMKIKGKSRSVWLSPTAGEKIEVWKLYFNADNRCEKLLAWLPGTDLFGYILPEEVDRDKQFSSAADQSRYEAAIQSLALSQDDYDVEGPPLTPTEPCDEDQGEIYM</sequence>
<feature type="region of interest" description="Disordered" evidence="1">
    <location>
        <begin position="167"/>
        <end position="300"/>
    </location>
</feature>
<feature type="compositionally biased region" description="Low complexity" evidence="1">
    <location>
        <begin position="198"/>
        <end position="212"/>
    </location>
</feature>
<proteinExistence type="predicted"/>
<dbReference type="Proteomes" id="UP000215902">
    <property type="component" value="Unassembled WGS sequence"/>
</dbReference>
<feature type="compositionally biased region" description="Low complexity" evidence="1">
    <location>
        <begin position="172"/>
        <end position="185"/>
    </location>
</feature>
<name>A0A267GGB6_9PLAT</name>
<evidence type="ECO:0000256" key="1">
    <source>
        <dbReference type="SAM" id="MobiDB-lite"/>
    </source>
</evidence>
<feature type="compositionally biased region" description="Polar residues" evidence="1">
    <location>
        <begin position="287"/>
        <end position="299"/>
    </location>
</feature>
<feature type="compositionally biased region" description="Low complexity" evidence="1">
    <location>
        <begin position="54"/>
        <end position="72"/>
    </location>
</feature>
<keyword evidence="3" id="KW-1185">Reference proteome</keyword>
<reference evidence="2 3" key="1">
    <citation type="submission" date="2017-06" db="EMBL/GenBank/DDBJ databases">
        <title>A platform for efficient transgenesis in Macrostomum lignano, a flatworm model organism for stem cell research.</title>
        <authorList>
            <person name="Berezikov E."/>
        </authorList>
    </citation>
    <scope>NUCLEOTIDE SEQUENCE [LARGE SCALE GENOMIC DNA]</scope>
    <source>
        <strain evidence="2">DV1</strain>
        <tissue evidence="2">Whole organism</tissue>
    </source>
</reference>
<comment type="caution">
    <text evidence="2">The sequence shown here is derived from an EMBL/GenBank/DDBJ whole genome shotgun (WGS) entry which is preliminary data.</text>
</comment>
<protein>
    <submittedName>
        <fullName evidence="2">Uncharacterized protein</fullName>
    </submittedName>
</protein>
<feature type="region of interest" description="Disordered" evidence="1">
    <location>
        <begin position="438"/>
        <end position="462"/>
    </location>
</feature>
<evidence type="ECO:0000313" key="2">
    <source>
        <dbReference type="EMBL" id="PAA85080.1"/>
    </source>
</evidence>
<gene>
    <name evidence="2" type="ORF">BOX15_Mlig025377g1</name>
</gene>
<feature type="compositionally biased region" description="Pro residues" evidence="1">
    <location>
        <begin position="21"/>
        <end position="31"/>
    </location>
</feature>
<accession>A0A267GGB6</accession>
<feature type="compositionally biased region" description="Basic and acidic residues" evidence="1">
    <location>
        <begin position="242"/>
        <end position="251"/>
    </location>
</feature>
<organism evidence="2 3">
    <name type="scientific">Macrostomum lignano</name>
    <dbReference type="NCBI Taxonomy" id="282301"/>
    <lineage>
        <taxon>Eukaryota</taxon>
        <taxon>Metazoa</taxon>
        <taxon>Spiralia</taxon>
        <taxon>Lophotrochozoa</taxon>
        <taxon>Platyhelminthes</taxon>
        <taxon>Rhabditophora</taxon>
        <taxon>Macrostomorpha</taxon>
        <taxon>Macrostomida</taxon>
        <taxon>Macrostomidae</taxon>
        <taxon>Macrostomum</taxon>
    </lineage>
</organism>
<evidence type="ECO:0000313" key="3">
    <source>
        <dbReference type="Proteomes" id="UP000215902"/>
    </source>
</evidence>
<feature type="compositionally biased region" description="Polar residues" evidence="1">
    <location>
        <begin position="227"/>
        <end position="240"/>
    </location>
</feature>
<dbReference type="EMBL" id="NIVC01000349">
    <property type="protein sequence ID" value="PAA85080.1"/>
    <property type="molecule type" value="Genomic_DNA"/>
</dbReference>
<feature type="region of interest" description="Disordered" evidence="1">
    <location>
        <begin position="1"/>
        <end position="85"/>
    </location>
</feature>